<reference evidence="1 2" key="1">
    <citation type="submission" date="2020-07" db="EMBL/GenBank/DDBJ databases">
        <title>Telomere length de novo assembly of all 7 chromosomes of the fungus, Metarhizium brunneum, using a novel assembly pipeline.</title>
        <authorList>
            <person name="Saud z."/>
            <person name="Kortsinoglou A."/>
            <person name="Kouvelis V.N."/>
            <person name="Butt T.M."/>
        </authorList>
    </citation>
    <scope>NUCLEOTIDE SEQUENCE [LARGE SCALE GENOMIC DNA]</scope>
    <source>
        <strain evidence="1 2">4556</strain>
    </source>
</reference>
<keyword evidence="2" id="KW-1185">Reference proteome</keyword>
<dbReference type="AlphaFoldDB" id="A0A7D5Z2B3"/>
<name>A0A7D5Z2B3_9HYPO</name>
<dbReference type="RefSeq" id="XP_065986262.1">
    <property type="nucleotide sequence ID" value="XM_066130075.1"/>
</dbReference>
<accession>A0A7D5Z2B3</accession>
<sequence>MCFRERKAHEQLTLLLQFLDEHVMAEFRAERAQQEGLLYSVFDNPPGDWTYSAWKLLKKQCKYYKGKSRRFPFNEVDGLVMTDLKTYYAKATPPDLMEDTDCRNWVTDCVCAACRERNSVSTRKQIAP</sequence>
<protein>
    <submittedName>
        <fullName evidence="1">Uncharacterized protein</fullName>
    </submittedName>
</protein>
<gene>
    <name evidence="1" type="ORF">G6M90_00g030830</name>
</gene>
<proteinExistence type="predicted"/>
<evidence type="ECO:0000313" key="1">
    <source>
        <dbReference type="EMBL" id="QLI66926.1"/>
    </source>
</evidence>
<dbReference type="KEGG" id="mbrn:90967583"/>
<organism evidence="1 2">
    <name type="scientific">Metarhizium brunneum</name>
    <dbReference type="NCBI Taxonomy" id="500148"/>
    <lineage>
        <taxon>Eukaryota</taxon>
        <taxon>Fungi</taxon>
        <taxon>Dikarya</taxon>
        <taxon>Ascomycota</taxon>
        <taxon>Pezizomycotina</taxon>
        <taxon>Sordariomycetes</taxon>
        <taxon>Hypocreomycetidae</taxon>
        <taxon>Hypocreales</taxon>
        <taxon>Clavicipitaceae</taxon>
        <taxon>Metarhizium</taxon>
    </lineage>
</organism>
<dbReference type="EMBL" id="CP058933">
    <property type="protein sequence ID" value="QLI66926.1"/>
    <property type="molecule type" value="Genomic_DNA"/>
</dbReference>
<dbReference type="OrthoDB" id="10042665at2759"/>
<dbReference type="Proteomes" id="UP000510686">
    <property type="component" value="Chromosome 2"/>
</dbReference>
<evidence type="ECO:0000313" key="2">
    <source>
        <dbReference type="Proteomes" id="UP000510686"/>
    </source>
</evidence>
<dbReference type="GeneID" id="90967583"/>